<protein>
    <submittedName>
        <fullName evidence="1">Uncharacterized protein</fullName>
    </submittedName>
</protein>
<dbReference type="EMBL" id="JAVREM010000056">
    <property type="protein sequence ID" value="MDT0322170.1"/>
    <property type="molecule type" value="Genomic_DNA"/>
</dbReference>
<dbReference type="Proteomes" id="UP001183420">
    <property type="component" value="Unassembled WGS sequence"/>
</dbReference>
<dbReference type="RefSeq" id="WP_311602654.1">
    <property type="nucleotide sequence ID" value="NZ_JAVREM010000056.1"/>
</dbReference>
<comment type="caution">
    <text evidence="1">The sequence shown here is derived from an EMBL/GenBank/DDBJ whole genome shotgun (WGS) entry which is preliminary data.</text>
</comment>
<proteinExistence type="predicted"/>
<reference evidence="2" key="1">
    <citation type="submission" date="2023-07" db="EMBL/GenBank/DDBJ databases">
        <title>30 novel species of actinomycetes from the DSMZ collection.</title>
        <authorList>
            <person name="Nouioui I."/>
        </authorList>
    </citation>
    <scope>NUCLEOTIDE SEQUENCE [LARGE SCALE GENOMIC DNA]</scope>
    <source>
        <strain evidence="2">DSM 44918</strain>
    </source>
</reference>
<name>A0ABU2LX32_9ACTN</name>
<evidence type="ECO:0000313" key="2">
    <source>
        <dbReference type="Proteomes" id="UP001183420"/>
    </source>
</evidence>
<evidence type="ECO:0000313" key="1">
    <source>
        <dbReference type="EMBL" id="MDT0322170.1"/>
    </source>
</evidence>
<accession>A0ABU2LX32</accession>
<gene>
    <name evidence="1" type="ORF">RNC47_27960</name>
</gene>
<keyword evidence="2" id="KW-1185">Reference proteome</keyword>
<organism evidence="1 2">
    <name type="scientific">Streptomyces millisiae</name>
    <dbReference type="NCBI Taxonomy" id="3075542"/>
    <lineage>
        <taxon>Bacteria</taxon>
        <taxon>Bacillati</taxon>
        <taxon>Actinomycetota</taxon>
        <taxon>Actinomycetes</taxon>
        <taxon>Kitasatosporales</taxon>
        <taxon>Streptomycetaceae</taxon>
        <taxon>Streptomyces</taxon>
    </lineage>
</organism>
<sequence length="436" mass="48143">MGYEGFTIEDVRRSLDDGSGPNAWDSGESFLREIDPADMGETALVYARAAGEAEGAGELAEVSDRLAAASGASDGASFVEAEERLAETGRGLAGRGEGLYEVVDSLRLSMADAVDTRATVRSCLHDEDGLYATTRRHIAEARRQWEQSRNAELCVPDDLPERIVEFHKRAAVDDARTIAERMSDAIGSYRLRMFARAGELLEQGYDVTDGALDLWLTPENARYLARGIRAELELARDRPEDVDPEFMLRNLEQLRAIVERSRTSCDGFGVTPEEYAYLDAFYEEAGGGWAFARLGWLLERRDELEFDPGDQDRLTAVAGAFADGMLTAYGRDTVRMPESLADLFRVYKGRHDQGWWFDFERFGEVLGHASVKPSRRMVEDLVSTAVVSIRSQHTNTGSDGVLHAALLNPEAAGDVIPGYQEPWADRKLAAARDGDG</sequence>